<evidence type="ECO:0000256" key="1">
    <source>
        <dbReference type="ARBA" id="ARBA00004123"/>
    </source>
</evidence>
<dbReference type="HOGENOM" id="CLU_151420_0_0_1"/>
<keyword evidence="7" id="KW-0819">tRNA processing</keyword>
<comment type="subunit">
    <text evidence="4">Component of the EKC/KEOPS complex composed of at least BUD32, CGI121, GON7, KAE1 and PCC1; the whole complex dimerizes.</text>
</comment>
<dbReference type="InterPro" id="IPR014849">
    <property type="entry name" value="EKC/KEOPS_Gon7"/>
</dbReference>
<evidence type="ECO:0000313" key="16">
    <source>
        <dbReference type="Proteomes" id="UP000009328"/>
    </source>
</evidence>
<evidence type="ECO:0000256" key="13">
    <source>
        <dbReference type="ARBA" id="ARBA00025393"/>
    </source>
</evidence>
<dbReference type="Pfam" id="PF08738">
    <property type="entry name" value="Gon7"/>
    <property type="match status" value="1"/>
</dbReference>
<evidence type="ECO:0000256" key="8">
    <source>
        <dbReference type="ARBA" id="ARBA00022895"/>
    </source>
</evidence>
<evidence type="ECO:0000256" key="6">
    <source>
        <dbReference type="ARBA" id="ARBA00022454"/>
    </source>
</evidence>
<keyword evidence="12" id="KW-0539">Nucleus</keyword>
<protein>
    <recommendedName>
        <fullName evidence="5">EKC/KEOPS complex subunit GON7</fullName>
    </recommendedName>
</protein>
<evidence type="ECO:0000256" key="9">
    <source>
        <dbReference type="ARBA" id="ARBA00023015"/>
    </source>
</evidence>
<keyword evidence="9" id="KW-0805">Transcription regulation</keyword>
<gene>
    <name evidence="15" type="ORF">BN7_2521</name>
</gene>
<evidence type="ECO:0000313" key="15">
    <source>
        <dbReference type="EMBL" id="CCH42975.1"/>
    </source>
</evidence>
<evidence type="ECO:0000256" key="4">
    <source>
        <dbReference type="ARBA" id="ARBA00011534"/>
    </source>
</evidence>
<dbReference type="GO" id="GO:0000781">
    <property type="term" value="C:chromosome, telomeric region"/>
    <property type="evidence" value="ECO:0007669"/>
    <property type="project" value="UniProtKB-SubCell"/>
</dbReference>
<organism evidence="15 16">
    <name type="scientific">Wickerhamomyces ciferrii (strain ATCC 14091 / BCRC 22168 / CBS 111 / JCM 3599 / NBRC 0793 / NRRL Y-1031 F-60-10)</name>
    <name type="common">Yeast</name>
    <name type="synonym">Pichia ciferrii</name>
    <dbReference type="NCBI Taxonomy" id="1206466"/>
    <lineage>
        <taxon>Eukaryota</taxon>
        <taxon>Fungi</taxon>
        <taxon>Dikarya</taxon>
        <taxon>Ascomycota</taxon>
        <taxon>Saccharomycotina</taxon>
        <taxon>Saccharomycetes</taxon>
        <taxon>Phaffomycetales</taxon>
        <taxon>Wickerhamomycetaceae</taxon>
        <taxon>Wickerhamomyces</taxon>
    </lineage>
</organism>
<feature type="region of interest" description="Disordered" evidence="14">
    <location>
        <begin position="1"/>
        <end position="34"/>
    </location>
</feature>
<dbReference type="eggNOG" id="ENOG502S429">
    <property type="taxonomic scope" value="Eukaryota"/>
</dbReference>
<dbReference type="InParanoid" id="K0KCZ2"/>
<reference evidence="15 16" key="1">
    <citation type="journal article" date="2012" name="Eukaryot. Cell">
        <title>Draft genome sequence of Wickerhamomyces ciferrii NRRL Y-1031 F-60-10.</title>
        <authorList>
            <person name="Schneider J."/>
            <person name="Andrea H."/>
            <person name="Blom J."/>
            <person name="Jaenicke S."/>
            <person name="Ruckert C."/>
            <person name="Schorsch C."/>
            <person name="Szczepanowski R."/>
            <person name="Farwick M."/>
            <person name="Goesmann A."/>
            <person name="Puhler A."/>
            <person name="Schaffer S."/>
            <person name="Tauch A."/>
            <person name="Kohler T."/>
            <person name="Brinkrolf K."/>
        </authorList>
    </citation>
    <scope>NUCLEOTIDE SEQUENCE [LARGE SCALE GENOMIC DNA]</scope>
    <source>
        <strain evidence="16">ATCC 14091 / BCRC 22168 / CBS 111 / JCM 3599 / NBRC 0793 / NRRL Y-1031 F-60-10</strain>
    </source>
</reference>
<dbReference type="GO" id="GO:0008033">
    <property type="term" value="P:tRNA processing"/>
    <property type="evidence" value="ECO:0007669"/>
    <property type="project" value="UniProtKB-KW"/>
</dbReference>
<evidence type="ECO:0000256" key="7">
    <source>
        <dbReference type="ARBA" id="ARBA00022694"/>
    </source>
</evidence>
<comment type="subcellular location">
    <subcellularLocation>
        <location evidence="2">Chromosome</location>
        <location evidence="2">Telomere</location>
    </subcellularLocation>
    <subcellularLocation>
        <location evidence="1">Nucleus</location>
    </subcellularLocation>
</comment>
<evidence type="ECO:0000256" key="12">
    <source>
        <dbReference type="ARBA" id="ARBA00023242"/>
    </source>
</evidence>
<dbReference type="Proteomes" id="UP000009328">
    <property type="component" value="Unassembled WGS sequence"/>
</dbReference>
<evidence type="ECO:0000256" key="3">
    <source>
        <dbReference type="ARBA" id="ARBA00008529"/>
    </source>
</evidence>
<dbReference type="GO" id="GO:0005634">
    <property type="term" value="C:nucleus"/>
    <property type="evidence" value="ECO:0007669"/>
    <property type="project" value="UniProtKB-SubCell"/>
</dbReference>
<comment type="function">
    <text evidence="13">Component of the EKC/KEOPS complex that is required for the formation of a threonylcarbamoyl group on adenosine at position 37 (t(6)A37) in tRNAs that read codons beginning with adenine. The complex is probably involved in the transfer of the threonylcarbamoyl moiety of threonylcarbamoyl-AMP (TC-AMP) to the N6 group of A37. GON7 likely plays a supporting role to the catalytic subunit KAE1 in the complex. The EKC/KEOPS complex also promotes both telomere uncapping and telomere elongation. The complex is required for efficient recruitment of transcriptional coactivators.</text>
</comment>
<proteinExistence type="inferred from homology"/>
<dbReference type="AlphaFoldDB" id="K0KCZ2"/>
<evidence type="ECO:0000256" key="11">
    <source>
        <dbReference type="ARBA" id="ARBA00023163"/>
    </source>
</evidence>
<evidence type="ECO:0000256" key="2">
    <source>
        <dbReference type="ARBA" id="ARBA00004574"/>
    </source>
</evidence>
<name>K0KCZ2_WICCF</name>
<keyword evidence="6" id="KW-0158">Chromosome</keyword>
<comment type="caution">
    <text evidence="15">The sequence shown here is derived from an EMBL/GenBank/DDBJ whole genome shotgun (WGS) entry which is preliminary data.</text>
</comment>
<keyword evidence="16" id="KW-1185">Reference proteome</keyword>
<keyword evidence="10" id="KW-0010">Activator</keyword>
<sequence length="100" mass="11191">MSTPSAIYSNPSTTKHFTINKTDKHTTNGKTTGPSQFVLDAGIIDKDQPSTPNQTYLGDLRSQVTTLQDDLNEFLTERMQRENSIGKEEEWEKTLLDGGE</sequence>
<dbReference type="EMBL" id="CAIF01000058">
    <property type="protein sequence ID" value="CCH42975.1"/>
    <property type="molecule type" value="Genomic_DNA"/>
</dbReference>
<evidence type="ECO:0000256" key="10">
    <source>
        <dbReference type="ARBA" id="ARBA00023159"/>
    </source>
</evidence>
<evidence type="ECO:0000256" key="14">
    <source>
        <dbReference type="SAM" id="MobiDB-lite"/>
    </source>
</evidence>
<comment type="similarity">
    <text evidence="3">Belongs to the GON7 family.</text>
</comment>
<keyword evidence="11" id="KW-0804">Transcription</keyword>
<dbReference type="FunCoup" id="K0KCZ2">
    <property type="interactions" value="31"/>
</dbReference>
<feature type="compositionally biased region" description="Polar residues" evidence="14">
    <location>
        <begin position="1"/>
        <end position="20"/>
    </location>
</feature>
<accession>K0KCZ2</accession>
<dbReference type="STRING" id="1206466.K0KCZ2"/>
<keyword evidence="8" id="KW-0779">Telomere</keyword>
<evidence type="ECO:0000256" key="5">
    <source>
        <dbReference type="ARBA" id="ARBA00019746"/>
    </source>
</evidence>